<evidence type="ECO:0000256" key="2">
    <source>
        <dbReference type="ARBA" id="ARBA00006275"/>
    </source>
</evidence>
<gene>
    <name evidence="8" type="ORF">PSM36_3157</name>
</gene>
<name>A0A1R3T0J8_9BACT</name>
<proteinExistence type="inferred from homology"/>
<dbReference type="EMBL" id="LT605205">
    <property type="protein sequence ID" value="SCD21946.1"/>
    <property type="molecule type" value="Genomic_DNA"/>
</dbReference>
<sequence length="536" mass="61038">MKKILIFTLLYPILFACHDFLDVEQVDLVYNEVYWKTQSDAEKGVLGIYALYRGLMVNPQNWYQRGDATTGFVNRGWNGGSPDQLYKVGDFENITGPKSWGELEDYGDWSKFYKVVAQANLVIKKVEEMPAEKFTGNNKNKLLGEAYFLRALVYFNILRIWGNAPYISESIESSTQLINNDLTPILIGRTDDIEIGKNVLQDVNNAISKLEYGNMANAEWGIRANLGSAEALAGHVNMWMYFLANRDNLDSQQYLTDAITALESLKSNGGYSLVDYSSPTVIETLYGGKSSEAIFELNISSQDNESYRVDVGGIINLTCKIPPLDGDVTKDRASSINFVPRVQKELIYPEYDIATETGDIRANLFFQAWESPYNEPFSDVSPVATDRELVTWMKKYALMSVDPLHSWNEYIPYFAEANIPIFRYTDLYLLLAEAYYKDNQQAKSIALVNDIRDRANLPPYSGDNLLAEILQQRISELIGEGQIYYDMVRNNSFPNPQVMDPGRYQQEGYYWPVSGSVLLSNKMISQTPYWNGKTRW</sequence>
<accession>A0A1R3T0J8</accession>
<dbReference type="InterPro" id="IPR033985">
    <property type="entry name" value="SusD-like_N"/>
</dbReference>
<evidence type="ECO:0000256" key="4">
    <source>
        <dbReference type="ARBA" id="ARBA00023136"/>
    </source>
</evidence>
<dbReference type="AlphaFoldDB" id="A0A1R3T0J8"/>
<comment type="similarity">
    <text evidence="2">Belongs to the SusD family.</text>
</comment>
<evidence type="ECO:0000256" key="5">
    <source>
        <dbReference type="ARBA" id="ARBA00023237"/>
    </source>
</evidence>
<dbReference type="Proteomes" id="UP000187464">
    <property type="component" value="Chromosome I"/>
</dbReference>
<keyword evidence="4" id="KW-0472">Membrane</keyword>
<evidence type="ECO:0000256" key="1">
    <source>
        <dbReference type="ARBA" id="ARBA00004442"/>
    </source>
</evidence>
<dbReference type="KEGG" id="psac:PSM36_3157"/>
<keyword evidence="3" id="KW-0732">Signal</keyword>
<evidence type="ECO:0000259" key="6">
    <source>
        <dbReference type="Pfam" id="PF07980"/>
    </source>
</evidence>
<reference evidence="8 9" key="1">
    <citation type="submission" date="2016-08" db="EMBL/GenBank/DDBJ databases">
        <authorList>
            <person name="Seilhamer J.J."/>
        </authorList>
    </citation>
    <scope>NUCLEOTIDE SEQUENCE [LARGE SCALE GENOMIC DNA]</scope>
    <source>
        <strain evidence="8">M3/6</strain>
    </source>
</reference>
<dbReference type="Gene3D" id="1.25.40.390">
    <property type="match status" value="1"/>
</dbReference>
<dbReference type="Pfam" id="PF14322">
    <property type="entry name" value="SusD-like_3"/>
    <property type="match status" value="1"/>
</dbReference>
<dbReference type="GO" id="GO:0009279">
    <property type="term" value="C:cell outer membrane"/>
    <property type="evidence" value="ECO:0007669"/>
    <property type="project" value="UniProtKB-SubCell"/>
</dbReference>
<dbReference type="PROSITE" id="PS51257">
    <property type="entry name" value="PROKAR_LIPOPROTEIN"/>
    <property type="match status" value="1"/>
</dbReference>
<dbReference type="Pfam" id="PF07980">
    <property type="entry name" value="SusD_RagB"/>
    <property type="match status" value="1"/>
</dbReference>
<dbReference type="STRING" id="1642647.PSM36_3157"/>
<dbReference type="RefSeq" id="WP_076931676.1">
    <property type="nucleotide sequence ID" value="NZ_LT605205.1"/>
</dbReference>
<feature type="domain" description="SusD-like N-terminal" evidence="7">
    <location>
        <begin position="107"/>
        <end position="170"/>
    </location>
</feature>
<keyword evidence="5" id="KW-0998">Cell outer membrane</keyword>
<dbReference type="InterPro" id="IPR011990">
    <property type="entry name" value="TPR-like_helical_dom_sf"/>
</dbReference>
<comment type="subcellular location">
    <subcellularLocation>
        <location evidence="1">Cell outer membrane</location>
    </subcellularLocation>
</comment>
<feature type="domain" description="RagB/SusD" evidence="6">
    <location>
        <begin position="396"/>
        <end position="522"/>
    </location>
</feature>
<evidence type="ECO:0000313" key="9">
    <source>
        <dbReference type="Proteomes" id="UP000187464"/>
    </source>
</evidence>
<organism evidence="8 9">
    <name type="scientific">Proteiniphilum saccharofermentans</name>
    <dbReference type="NCBI Taxonomy" id="1642647"/>
    <lineage>
        <taxon>Bacteria</taxon>
        <taxon>Pseudomonadati</taxon>
        <taxon>Bacteroidota</taxon>
        <taxon>Bacteroidia</taxon>
        <taxon>Bacteroidales</taxon>
        <taxon>Dysgonomonadaceae</taxon>
        <taxon>Proteiniphilum</taxon>
    </lineage>
</organism>
<keyword evidence="9" id="KW-1185">Reference proteome</keyword>
<evidence type="ECO:0000256" key="3">
    <source>
        <dbReference type="ARBA" id="ARBA00022729"/>
    </source>
</evidence>
<evidence type="ECO:0000259" key="7">
    <source>
        <dbReference type="Pfam" id="PF14322"/>
    </source>
</evidence>
<evidence type="ECO:0000313" key="8">
    <source>
        <dbReference type="EMBL" id="SCD21946.1"/>
    </source>
</evidence>
<protein>
    <submittedName>
        <fullName evidence="8">SusD family</fullName>
    </submittedName>
</protein>
<dbReference type="SUPFAM" id="SSF48452">
    <property type="entry name" value="TPR-like"/>
    <property type="match status" value="1"/>
</dbReference>
<dbReference type="InterPro" id="IPR012944">
    <property type="entry name" value="SusD_RagB_dom"/>
</dbReference>